<reference evidence="2 3" key="1">
    <citation type="submission" date="2018-01" db="EMBL/GenBank/DDBJ databases">
        <title>Bacillus asahii Genome sequencing and assembly.</title>
        <authorList>
            <person name="Jiang H."/>
            <person name="Feng Y."/>
            <person name="Zhao F."/>
            <person name="Lin X."/>
        </authorList>
    </citation>
    <scope>NUCLEOTIDE SEQUENCE [LARGE SCALE GENOMIC DNA]</scope>
    <source>
        <strain evidence="2 3">OM18</strain>
    </source>
</reference>
<evidence type="ECO:0000313" key="3">
    <source>
        <dbReference type="Proteomes" id="UP000283095"/>
    </source>
</evidence>
<dbReference type="KEGG" id="pasa:BAOM_2946"/>
<dbReference type="EMBL" id="CP026095">
    <property type="protein sequence ID" value="AZV43555.1"/>
    <property type="molecule type" value="Genomic_DNA"/>
</dbReference>
<dbReference type="GO" id="GO:0010181">
    <property type="term" value="F:FMN binding"/>
    <property type="evidence" value="ECO:0007669"/>
    <property type="project" value="InterPro"/>
</dbReference>
<dbReference type="InterPro" id="IPR008254">
    <property type="entry name" value="Flavodoxin/NO_synth"/>
</dbReference>
<sequence>MIKSLIVYYSLGGNTEVVANKIEEKLTSLGKEFDVLSLGKKSKFESVDIENYDIVFIGSPTYKEGKTPLYVLDYLRYILNTIILNYLNSLYLEQGIRNGHTLQEQLMKYLITLVKKQR</sequence>
<dbReference type="InterPro" id="IPR001226">
    <property type="entry name" value="Flavodoxin_CS"/>
</dbReference>
<dbReference type="RefSeq" id="WP_164853222.1">
    <property type="nucleotide sequence ID" value="NZ_CP026095.1"/>
</dbReference>
<organism evidence="2 3">
    <name type="scientific">Peribacillus asahii</name>
    <dbReference type="NCBI Taxonomy" id="228899"/>
    <lineage>
        <taxon>Bacteria</taxon>
        <taxon>Bacillati</taxon>
        <taxon>Bacillota</taxon>
        <taxon>Bacilli</taxon>
        <taxon>Bacillales</taxon>
        <taxon>Bacillaceae</taxon>
        <taxon>Peribacillus</taxon>
    </lineage>
</organism>
<evidence type="ECO:0000259" key="1">
    <source>
        <dbReference type="PROSITE" id="PS50902"/>
    </source>
</evidence>
<dbReference type="PROSITE" id="PS50902">
    <property type="entry name" value="FLAVODOXIN_LIKE"/>
    <property type="match status" value="1"/>
</dbReference>
<proteinExistence type="predicted"/>
<dbReference type="GO" id="GO:0016651">
    <property type="term" value="F:oxidoreductase activity, acting on NAD(P)H"/>
    <property type="evidence" value="ECO:0007669"/>
    <property type="project" value="UniProtKB-ARBA"/>
</dbReference>
<protein>
    <recommendedName>
        <fullName evidence="1">Flavodoxin-like domain-containing protein</fullName>
    </recommendedName>
</protein>
<accession>A0A3Q9RNG0</accession>
<dbReference type="Gene3D" id="3.40.50.360">
    <property type="match status" value="1"/>
</dbReference>
<dbReference type="Pfam" id="PF00258">
    <property type="entry name" value="Flavodoxin_1"/>
    <property type="match status" value="1"/>
</dbReference>
<dbReference type="GO" id="GO:0009055">
    <property type="term" value="F:electron transfer activity"/>
    <property type="evidence" value="ECO:0007669"/>
    <property type="project" value="InterPro"/>
</dbReference>
<dbReference type="AlphaFoldDB" id="A0A3Q9RNG0"/>
<dbReference type="Proteomes" id="UP000283095">
    <property type="component" value="Chromosome"/>
</dbReference>
<feature type="domain" description="Flavodoxin-like" evidence="1">
    <location>
        <begin position="4"/>
        <end position="118"/>
    </location>
</feature>
<gene>
    <name evidence="2" type="ORF">BAOM_2946</name>
</gene>
<dbReference type="InterPro" id="IPR029039">
    <property type="entry name" value="Flavoprotein-like_sf"/>
</dbReference>
<dbReference type="SUPFAM" id="SSF52218">
    <property type="entry name" value="Flavoproteins"/>
    <property type="match status" value="1"/>
</dbReference>
<dbReference type="PROSITE" id="PS00201">
    <property type="entry name" value="FLAVODOXIN"/>
    <property type="match status" value="1"/>
</dbReference>
<evidence type="ECO:0000313" key="2">
    <source>
        <dbReference type="EMBL" id="AZV43555.1"/>
    </source>
</evidence>
<name>A0A3Q9RNG0_9BACI</name>